<evidence type="ECO:0000313" key="1">
    <source>
        <dbReference type="EMBL" id="MCI38337.1"/>
    </source>
</evidence>
<reference evidence="1 2" key="1">
    <citation type="journal article" date="2018" name="Front. Plant Sci.">
        <title>Red Clover (Trifolium pratense) and Zigzag Clover (T. medium) - A Picture of Genomic Similarities and Differences.</title>
        <authorList>
            <person name="Dluhosova J."/>
            <person name="Istvanek J."/>
            <person name="Nedelnik J."/>
            <person name="Repkova J."/>
        </authorList>
    </citation>
    <scope>NUCLEOTIDE SEQUENCE [LARGE SCALE GENOMIC DNA]</scope>
    <source>
        <strain evidence="2">cv. 10/8</strain>
        <tissue evidence="1">Leaf</tissue>
    </source>
</reference>
<accession>A0A392RQ58</accession>
<sequence>VVVAAKDMRLGGGGGCDGSEMEVMRGCGGDVLTWRCWI</sequence>
<dbReference type="Proteomes" id="UP000265520">
    <property type="component" value="Unassembled WGS sequence"/>
</dbReference>
<feature type="non-terminal residue" evidence="1">
    <location>
        <position position="1"/>
    </location>
</feature>
<name>A0A392RQ58_9FABA</name>
<comment type="caution">
    <text evidence="1">The sequence shown here is derived from an EMBL/GenBank/DDBJ whole genome shotgun (WGS) entry which is preliminary data.</text>
</comment>
<keyword evidence="2" id="KW-1185">Reference proteome</keyword>
<evidence type="ECO:0000313" key="2">
    <source>
        <dbReference type="Proteomes" id="UP000265520"/>
    </source>
</evidence>
<dbReference type="EMBL" id="LXQA010254618">
    <property type="protein sequence ID" value="MCI38337.1"/>
    <property type="molecule type" value="Genomic_DNA"/>
</dbReference>
<organism evidence="1 2">
    <name type="scientific">Trifolium medium</name>
    <dbReference type="NCBI Taxonomy" id="97028"/>
    <lineage>
        <taxon>Eukaryota</taxon>
        <taxon>Viridiplantae</taxon>
        <taxon>Streptophyta</taxon>
        <taxon>Embryophyta</taxon>
        <taxon>Tracheophyta</taxon>
        <taxon>Spermatophyta</taxon>
        <taxon>Magnoliopsida</taxon>
        <taxon>eudicotyledons</taxon>
        <taxon>Gunneridae</taxon>
        <taxon>Pentapetalae</taxon>
        <taxon>rosids</taxon>
        <taxon>fabids</taxon>
        <taxon>Fabales</taxon>
        <taxon>Fabaceae</taxon>
        <taxon>Papilionoideae</taxon>
        <taxon>50 kb inversion clade</taxon>
        <taxon>NPAAA clade</taxon>
        <taxon>Hologalegina</taxon>
        <taxon>IRL clade</taxon>
        <taxon>Trifolieae</taxon>
        <taxon>Trifolium</taxon>
    </lineage>
</organism>
<protein>
    <submittedName>
        <fullName evidence="1">Uncharacterized protein</fullName>
    </submittedName>
</protein>
<proteinExistence type="predicted"/>
<dbReference type="AlphaFoldDB" id="A0A392RQ58"/>